<feature type="transmembrane region" description="Helical" evidence="7">
    <location>
        <begin position="104"/>
        <end position="125"/>
    </location>
</feature>
<feature type="transmembrane region" description="Helical" evidence="7">
    <location>
        <begin position="387"/>
        <end position="407"/>
    </location>
</feature>
<feature type="transmembrane region" description="Helical" evidence="7">
    <location>
        <begin position="355"/>
        <end position="375"/>
    </location>
</feature>
<gene>
    <name evidence="9" type="ORF">AA314_07091</name>
    <name evidence="10" type="ORF">ATI61_102525</name>
</gene>
<sequence>MQAIAHNALSLLIVQLVVIIGLSRLIGNGARWLGQPLVIAEVLAGILLGPSMLGWLAPGVMGALFPADSMPVLRMLSQLGPILFMFLIGLELDPRVLRGQGRASLFISHTSILVPFALGALAALVLHPRLSEPSVPFSSFVLFMGAAMSVTAFAVLARILSEHGLLRSKVGMLALTCAAVDDVTAWCLLAFVVSLVRASDLMHAGLTTLLALLYIGFMLGLVRPFLARLGARVANKEGLTQNVVALTLMMLLASAWATERIGIHALFGAFLFGLIVPKQGGLAEALAEKLEDVVVVLILPVFFAYSGLRTQVGLLEGASDWALCGLILLVACVGKFGGTTLAARLTGMRWREAGALGILLNTRGLIELIVLNIGLDLGVISPKLFTMMVIMALVTALMTSPLLRWMYPPEEVARDRVPLIPFIAPVEQAPFTVLMCVSQGETGTGMAVLARALTGTAGESFQFYALHLVPPAALREQEPGRGDALSALVERASGLGLQVRPLSFVSAEPALDICRTAEAKQAELILLGGHKPLVGRTPPGGTVHEVMREAGTDVAVLVDRGLERVRRVLVPLGGGEDERAVLTLARRLMRSSGAEVTVLRVTVPGRDPGPARSRALVDELFPEESGRVQFKTVSHESPEKAALEEARHGYDLMVLGMEAGGRWEDREVPTSVLVLHEPARATVTLASVS</sequence>
<name>A0AAC8QDZ3_9BACT</name>
<evidence type="ECO:0000256" key="2">
    <source>
        <dbReference type="ARBA" id="ARBA00022448"/>
    </source>
</evidence>
<dbReference type="Gene3D" id="3.40.50.12370">
    <property type="match status" value="1"/>
</dbReference>
<keyword evidence="6 7" id="KW-0472">Membrane</keyword>
<dbReference type="PANTHER" id="PTHR32468:SF0">
    <property type="entry name" value="K(+)_H(+) ANTIPORTER 1"/>
    <property type="match status" value="1"/>
</dbReference>
<dbReference type="PANTHER" id="PTHR32468">
    <property type="entry name" value="CATION/H + ANTIPORTER"/>
    <property type="match status" value="1"/>
</dbReference>
<keyword evidence="4 7" id="KW-1133">Transmembrane helix</keyword>
<feature type="transmembrane region" description="Helical" evidence="7">
    <location>
        <begin position="72"/>
        <end position="92"/>
    </location>
</feature>
<dbReference type="EMBL" id="CP011509">
    <property type="protein sequence ID" value="AKJ05465.1"/>
    <property type="molecule type" value="Genomic_DNA"/>
</dbReference>
<dbReference type="GO" id="GO:1902600">
    <property type="term" value="P:proton transmembrane transport"/>
    <property type="evidence" value="ECO:0007669"/>
    <property type="project" value="InterPro"/>
</dbReference>
<dbReference type="Proteomes" id="UP000035579">
    <property type="component" value="Chromosome"/>
</dbReference>
<feature type="transmembrane region" description="Helical" evidence="7">
    <location>
        <begin position="290"/>
        <end position="308"/>
    </location>
</feature>
<proteinExistence type="predicted"/>
<evidence type="ECO:0000259" key="8">
    <source>
        <dbReference type="Pfam" id="PF00999"/>
    </source>
</evidence>
<dbReference type="InterPro" id="IPR006153">
    <property type="entry name" value="Cation/H_exchanger_TM"/>
</dbReference>
<evidence type="ECO:0000256" key="3">
    <source>
        <dbReference type="ARBA" id="ARBA00022692"/>
    </source>
</evidence>
<feature type="transmembrane region" description="Helical" evidence="7">
    <location>
        <begin position="6"/>
        <end position="26"/>
    </location>
</feature>
<evidence type="ECO:0000313" key="12">
    <source>
        <dbReference type="Proteomes" id="UP000256345"/>
    </source>
</evidence>
<dbReference type="GO" id="GO:0015297">
    <property type="term" value="F:antiporter activity"/>
    <property type="evidence" value="ECO:0007669"/>
    <property type="project" value="InterPro"/>
</dbReference>
<reference evidence="10 12" key="2">
    <citation type="submission" date="2018-08" db="EMBL/GenBank/DDBJ databases">
        <title>Genomic Encyclopedia of Archaeal and Bacterial Type Strains, Phase II (KMG-II): from individual species to whole genera.</title>
        <authorList>
            <person name="Goeker M."/>
        </authorList>
    </citation>
    <scope>NUCLEOTIDE SEQUENCE [LARGE SCALE GENOMIC DNA]</scope>
    <source>
        <strain evidence="10 12">DSM 2261</strain>
    </source>
</reference>
<feature type="transmembrane region" description="Helical" evidence="7">
    <location>
        <begin position="261"/>
        <end position="278"/>
    </location>
</feature>
<evidence type="ECO:0000313" key="9">
    <source>
        <dbReference type="EMBL" id="AKJ05465.1"/>
    </source>
</evidence>
<dbReference type="Proteomes" id="UP000256345">
    <property type="component" value="Unassembled WGS sequence"/>
</dbReference>
<organism evidence="9 11">
    <name type="scientific">Archangium gephyra</name>
    <dbReference type="NCBI Taxonomy" id="48"/>
    <lineage>
        <taxon>Bacteria</taxon>
        <taxon>Pseudomonadati</taxon>
        <taxon>Myxococcota</taxon>
        <taxon>Myxococcia</taxon>
        <taxon>Myxococcales</taxon>
        <taxon>Cystobacterineae</taxon>
        <taxon>Archangiaceae</taxon>
        <taxon>Archangium</taxon>
    </lineage>
</organism>
<dbReference type="Pfam" id="PF00999">
    <property type="entry name" value="Na_H_Exchanger"/>
    <property type="match status" value="1"/>
</dbReference>
<evidence type="ECO:0000256" key="4">
    <source>
        <dbReference type="ARBA" id="ARBA00022989"/>
    </source>
</evidence>
<dbReference type="InterPro" id="IPR050794">
    <property type="entry name" value="CPA2_transporter"/>
</dbReference>
<evidence type="ECO:0000256" key="5">
    <source>
        <dbReference type="ARBA" id="ARBA00023065"/>
    </source>
</evidence>
<evidence type="ECO:0000256" key="1">
    <source>
        <dbReference type="ARBA" id="ARBA00004141"/>
    </source>
</evidence>
<keyword evidence="3 7" id="KW-0812">Transmembrane</keyword>
<feature type="transmembrane region" description="Helical" evidence="7">
    <location>
        <begin position="202"/>
        <end position="226"/>
    </location>
</feature>
<feature type="transmembrane region" description="Helical" evidence="7">
    <location>
        <begin position="172"/>
        <end position="196"/>
    </location>
</feature>
<dbReference type="Gene3D" id="1.20.1530.20">
    <property type="match status" value="1"/>
</dbReference>
<dbReference type="AlphaFoldDB" id="A0AAC8QDZ3"/>
<feature type="transmembrane region" description="Helical" evidence="7">
    <location>
        <begin position="38"/>
        <end position="57"/>
    </location>
</feature>
<accession>A0AAC8QDZ3</accession>
<protein>
    <submittedName>
        <fullName evidence="10">Kef-type K+ transport system membrane component KefB</fullName>
    </submittedName>
    <submittedName>
        <fullName evidence="9">Sodium/hydrogen exchanger</fullName>
    </submittedName>
</protein>
<keyword evidence="12" id="KW-1185">Reference proteome</keyword>
<feature type="transmembrane region" description="Helical" evidence="7">
    <location>
        <begin position="320"/>
        <end position="343"/>
    </location>
</feature>
<keyword evidence="2" id="KW-0813">Transport</keyword>
<dbReference type="KEGG" id="age:AA314_07091"/>
<comment type="subcellular location">
    <subcellularLocation>
        <location evidence="1">Membrane</location>
        <topology evidence="1">Multi-pass membrane protein</topology>
    </subcellularLocation>
</comment>
<feature type="domain" description="Cation/H+ exchanger transmembrane" evidence="8">
    <location>
        <begin position="25"/>
        <end position="405"/>
    </location>
</feature>
<evidence type="ECO:0000313" key="10">
    <source>
        <dbReference type="EMBL" id="REG36148.1"/>
    </source>
</evidence>
<dbReference type="SUPFAM" id="SSF52402">
    <property type="entry name" value="Adenine nucleotide alpha hydrolases-like"/>
    <property type="match status" value="2"/>
</dbReference>
<dbReference type="InterPro" id="IPR038770">
    <property type="entry name" value="Na+/solute_symporter_sf"/>
</dbReference>
<reference evidence="9 11" key="1">
    <citation type="submission" date="2015-05" db="EMBL/GenBank/DDBJ databases">
        <title>Genome assembly of Archangium gephyra DSM 2261.</title>
        <authorList>
            <person name="Sharma G."/>
            <person name="Subramanian S."/>
        </authorList>
    </citation>
    <scope>NUCLEOTIDE SEQUENCE [LARGE SCALE GENOMIC DNA]</scope>
    <source>
        <strain evidence="9 11">DSM 2261</strain>
    </source>
</reference>
<dbReference type="RefSeq" id="WP_047858999.1">
    <property type="nucleotide sequence ID" value="NZ_CP011509.1"/>
</dbReference>
<keyword evidence="5" id="KW-0406">Ion transport</keyword>
<feature type="transmembrane region" description="Helical" evidence="7">
    <location>
        <begin position="137"/>
        <end position="160"/>
    </location>
</feature>
<dbReference type="GO" id="GO:0016020">
    <property type="term" value="C:membrane"/>
    <property type="evidence" value="ECO:0007669"/>
    <property type="project" value="UniProtKB-SubCell"/>
</dbReference>
<dbReference type="EMBL" id="QUMU01000002">
    <property type="protein sequence ID" value="REG36148.1"/>
    <property type="molecule type" value="Genomic_DNA"/>
</dbReference>
<evidence type="ECO:0000256" key="6">
    <source>
        <dbReference type="ARBA" id="ARBA00023136"/>
    </source>
</evidence>
<evidence type="ECO:0000313" key="11">
    <source>
        <dbReference type="Proteomes" id="UP000035579"/>
    </source>
</evidence>
<evidence type="ECO:0000256" key="7">
    <source>
        <dbReference type="SAM" id="Phobius"/>
    </source>
</evidence>